<dbReference type="InterPro" id="IPR001229">
    <property type="entry name" value="Jacalin-like_lectin_dom"/>
</dbReference>
<dbReference type="PANTHER" id="PTHR47293">
    <property type="entry name" value="JACALIN-RELATED LECTIN 3"/>
    <property type="match status" value="1"/>
</dbReference>
<dbReference type="PROSITE" id="PS51752">
    <property type="entry name" value="JACALIN_LECTIN"/>
    <property type="match status" value="2"/>
</dbReference>
<protein>
    <submittedName>
        <fullName evidence="5">Putative mannose/glucose-specific lectin</fullName>
    </submittedName>
</protein>
<dbReference type="SMART" id="SM00915">
    <property type="entry name" value="Jacalin"/>
    <property type="match status" value="2"/>
</dbReference>
<evidence type="ECO:0000256" key="3">
    <source>
        <dbReference type="ARBA" id="ARBA00022737"/>
    </source>
</evidence>
<evidence type="ECO:0000313" key="5">
    <source>
        <dbReference type="EMBL" id="OTG34110.1"/>
    </source>
</evidence>
<name>A0A251VEW3_HELAN</name>
<reference evidence="6" key="1">
    <citation type="journal article" date="2017" name="Nature">
        <title>The sunflower genome provides insights into oil metabolism, flowering and Asterid evolution.</title>
        <authorList>
            <person name="Badouin H."/>
            <person name="Gouzy J."/>
            <person name="Grassa C.J."/>
            <person name="Murat F."/>
            <person name="Staton S.E."/>
            <person name="Cottret L."/>
            <person name="Lelandais-Briere C."/>
            <person name="Owens G.L."/>
            <person name="Carrere S."/>
            <person name="Mayjonade B."/>
            <person name="Legrand L."/>
            <person name="Gill N."/>
            <person name="Kane N.C."/>
            <person name="Bowers J.E."/>
            <person name="Hubner S."/>
            <person name="Bellec A."/>
            <person name="Berard A."/>
            <person name="Berges H."/>
            <person name="Blanchet N."/>
            <person name="Boniface M.C."/>
            <person name="Brunel D."/>
            <person name="Catrice O."/>
            <person name="Chaidir N."/>
            <person name="Claudel C."/>
            <person name="Donnadieu C."/>
            <person name="Faraut T."/>
            <person name="Fievet G."/>
            <person name="Helmstetter N."/>
            <person name="King M."/>
            <person name="Knapp S.J."/>
            <person name="Lai Z."/>
            <person name="Le Paslier M.C."/>
            <person name="Lippi Y."/>
            <person name="Lorenzon L."/>
            <person name="Mandel J.R."/>
            <person name="Marage G."/>
            <person name="Marchand G."/>
            <person name="Marquand E."/>
            <person name="Bret-Mestries E."/>
            <person name="Morien E."/>
            <person name="Nambeesan S."/>
            <person name="Nguyen T."/>
            <person name="Pegot-Espagnet P."/>
            <person name="Pouilly N."/>
            <person name="Raftis F."/>
            <person name="Sallet E."/>
            <person name="Schiex T."/>
            <person name="Thomas J."/>
            <person name="Vandecasteele C."/>
            <person name="Vares D."/>
            <person name="Vear F."/>
            <person name="Vautrin S."/>
            <person name="Crespi M."/>
            <person name="Mangin B."/>
            <person name="Burke J.M."/>
            <person name="Salse J."/>
            <person name="Munos S."/>
            <person name="Vincourt P."/>
            <person name="Rieseberg L.H."/>
            <person name="Langlade N.B."/>
        </authorList>
    </citation>
    <scope>NUCLEOTIDE SEQUENCE [LARGE SCALE GENOMIC DNA]</scope>
    <source>
        <strain evidence="6">cv. SF193</strain>
    </source>
</reference>
<dbReference type="FunCoup" id="A0A251VEW3">
    <property type="interactions" value="1708"/>
</dbReference>
<dbReference type="CDD" id="cd09612">
    <property type="entry name" value="Jacalin"/>
    <property type="match status" value="2"/>
</dbReference>
<proteinExistence type="inferred from homology"/>
<evidence type="ECO:0000256" key="2">
    <source>
        <dbReference type="ARBA" id="ARBA00022734"/>
    </source>
</evidence>
<keyword evidence="6" id="KW-1185">Reference proteome</keyword>
<dbReference type="AlphaFoldDB" id="A0A251VEW3"/>
<dbReference type="SUPFAM" id="SSF51101">
    <property type="entry name" value="Mannose-binding lectins"/>
    <property type="match status" value="2"/>
</dbReference>
<organism evidence="5 6">
    <name type="scientific">Helianthus annuus</name>
    <name type="common">Common sunflower</name>
    <dbReference type="NCBI Taxonomy" id="4232"/>
    <lineage>
        <taxon>Eukaryota</taxon>
        <taxon>Viridiplantae</taxon>
        <taxon>Streptophyta</taxon>
        <taxon>Embryophyta</taxon>
        <taxon>Tracheophyta</taxon>
        <taxon>Spermatophyta</taxon>
        <taxon>Magnoliopsida</taxon>
        <taxon>eudicotyledons</taxon>
        <taxon>Gunneridae</taxon>
        <taxon>Pentapetalae</taxon>
        <taxon>asterids</taxon>
        <taxon>campanulids</taxon>
        <taxon>Asterales</taxon>
        <taxon>Asteraceae</taxon>
        <taxon>Asteroideae</taxon>
        <taxon>Heliantheae alliance</taxon>
        <taxon>Heliantheae</taxon>
        <taxon>Helianthus</taxon>
    </lineage>
</organism>
<accession>A0A251VEW3</accession>
<dbReference type="GO" id="GO:0030246">
    <property type="term" value="F:carbohydrate binding"/>
    <property type="evidence" value="ECO:0007669"/>
    <property type="project" value="UniProtKB-KW"/>
</dbReference>
<feature type="domain" description="Jacalin-type lectin" evidence="4">
    <location>
        <begin position="5"/>
        <end position="148"/>
    </location>
</feature>
<dbReference type="OMA" id="DKMDVMK"/>
<keyword evidence="2 5" id="KW-0430">Lectin</keyword>
<evidence type="ECO:0000313" key="6">
    <source>
        <dbReference type="Proteomes" id="UP000215914"/>
    </source>
</evidence>
<dbReference type="InterPro" id="IPR036404">
    <property type="entry name" value="Jacalin-like_lectin_dom_sf"/>
</dbReference>
<dbReference type="InterPro" id="IPR033734">
    <property type="entry name" value="Jacalin-like_lectin_dom_plant"/>
</dbReference>
<dbReference type="Pfam" id="PF01419">
    <property type="entry name" value="Jacalin"/>
    <property type="match status" value="2"/>
</dbReference>
<comment type="similarity">
    <text evidence="1">Belongs to the jacalin lectin family.</text>
</comment>
<dbReference type="Gene3D" id="2.100.10.30">
    <property type="entry name" value="Jacalin-like lectin domain"/>
    <property type="match status" value="2"/>
</dbReference>
<evidence type="ECO:0000259" key="4">
    <source>
        <dbReference type="PROSITE" id="PS51752"/>
    </source>
</evidence>
<gene>
    <name evidence="5" type="primary">LEC</name>
    <name evidence="5" type="ORF">HannXRQ_Chr02g0042121</name>
</gene>
<dbReference type="EMBL" id="CM007891">
    <property type="protein sequence ID" value="OTG34110.1"/>
    <property type="molecule type" value="Genomic_DNA"/>
</dbReference>
<feature type="domain" description="Jacalin-type lectin" evidence="4">
    <location>
        <begin position="200"/>
        <end position="349"/>
    </location>
</feature>
<keyword evidence="3" id="KW-0677">Repeat</keyword>
<dbReference type="FunFam" id="2.100.10.30:FF:000001">
    <property type="entry name" value="Jacalin-related lectin 33"/>
    <property type="match status" value="2"/>
</dbReference>
<dbReference type="PANTHER" id="PTHR47293:SF66">
    <property type="entry name" value="JACALIN-RELATED LECTIN 11-RELATED"/>
    <property type="match status" value="1"/>
</dbReference>
<sequence>MLDGCIVHGPWGGSFGGEWVYMPHQGFTRKIKISVRYGEVIDSINFQTCFTTGETLSSSFGGKGGNRTDTISIDYPNEYLKSISGTTENYHGSNVVMSVCFNTNQNCYGPFGTDSGTVFSYDGKGGVIVGFHGHADKYLNAIGVYMMPESLAFGPNSEYGDKLMPEVHFIVSKSHVIAKGIVTNSFFLFLCSSMSQMTMPRDAGPWGACGGKPWDDGLFSAIKRIHVHEGELNAIYSIQFEYLKKDGKSILSQVHGGKGGCKTQVVNLDHKDEYLTGISGFYGTVKGYNGLEAIASISFHTNKRIHGPYGEDKGCGYNYYSSTASPGKVAGFHGRDNGFLSAIGVHMEYF</sequence>
<dbReference type="InParanoid" id="A0A251VEW3"/>
<dbReference type="Proteomes" id="UP000215914">
    <property type="component" value="Chromosome 2"/>
</dbReference>
<evidence type="ECO:0000256" key="1">
    <source>
        <dbReference type="ARBA" id="ARBA00006568"/>
    </source>
</evidence>